<evidence type="ECO:0000313" key="4">
    <source>
        <dbReference type="Proteomes" id="UP000093111"/>
    </source>
</evidence>
<evidence type="ECO:0000259" key="2">
    <source>
        <dbReference type="Pfam" id="PF13514"/>
    </source>
</evidence>
<protein>
    <submittedName>
        <fullName evidence="3">Sugar translocase</fullName>
    </submittedName>
</protein>
<evidence type="ECO:0000313" key="3">
    <source>
        <dbReference type="EMBL" id="OBZ96270.1"/>
    </source>
</evidence>
<dbReference type="Gene3D" id="3.40.50.300">
    <property type="entry name" value="P-loop containing nucleotide triphosphate hydrolases"/>
    <property type="match status" value="2"/>
</dbReference>
<sequence>MRLNRLDLVRYGKFTGRSLDFGEARAGRPDFHLVYGPNEAGKSTLFSAFLDLLFGIDNRSAYGFLHPYETMRVGGVIETGGRTHAVGRIKRKQNSLLGPDDQPVPDNLFSAALGSIDRATYQMMFSLDDDSIEKGGESILKSEGELGALLFSASSGLPDSSAILSGLKAQADAFYKPQGRKHRLAELKAELDALKDEKNAIDVNAREFASLRKARDAAAERHETAVKARAELRVALDHARDRIEGLPLLARLRGLRSELAGFADKPEPPAAWHAMLPQLQREEAELGARLEQLEEDIGRRATDIGAIARDGAVLALAADIHDLERSGLEARYRTAASDMPNRLDERAKISADIAMCLARLDRSGVADARTLVLPAAVTGRIQDLAQTYSALNERLVTAARERQLAVEADSEAKNVLAALPESDRAGGDPAPLADLLQSLRQNDCLLRQQAANRQSAALADQLTDRLAALAPAQPDADSLAALAIPEEAEIAEWTARRTALTEQLKRLDDRIADETALTAAEEARLAELTRTGGFAGDDAALSLRQERDRAWQAHAERLDGETARLFEAALKSDDAAAALRLARAQDLAQARGLSLSIAERNGRLSAIRQQHQTVLEDIAGLRTEISAAARRCGLSEETKLNQLVAWLARRAAALEIRNGLRTAQQDLRQAKADEEKALERLGRMLAERGLKKDMPQRLDDAIALAERTINSLQSAHRAHAAATEAMERAKAALRAREAAWSAADADMSHWAARWDETVGTTWLAGGGAVSSAPEIIPVLAVLQDLDKLIQRKADLDHRIDGMRRDQTAFAATVGSLTDRLSLPGADEPLAVFQAIRERLAGAERQEALFRRLSDDNEARTGEQEALVESRQRHDAQKRGMLDLFECTTLAEVGVHLEAAKARGRLRERIAEAETDLAARLGVGRADEAEMILSAVDEEGLRLEMAALQSRWEQCDRDASELHAERRDADKTLAAVGGGDAAAHIDERRRTVLAEIEERATAYLRLRVGILAGETALRLYRERHRSAMMQRASAAFSAISGGDYEGLTTQAEKGEEFLIANAAGGGSKLARDLSKGTRFQLYLALRMAGYHEIAATRESLPFIADDIMETFDDGRAQHAFSLMADMAGVGQVIYLTHHQHLCDIARQACPDVAIHTL</sequence>
<evidence type="ECO:0000256" key="1">
    <source>
        <dbReference type="SAM" id="Coils"/>
    </source>
</evidence>
<dbReference type="SUPFAM" id="SSF52540">
    <property type="entry name" value="P-loop containing nucleoside triphosphate hydrolases"/>
    <property type="match status" value="1"/>
</dbReference>
<name>A0A1C7P4U4_9HYPH</name>
<dbReference type="PANTHER" id="PTHR41259:SF1">
    <property type="entry name" value="DOUBLE-STRAND BREAK REPAIR RAD50 ATPASE, PUTATIVE-RELATED"/>
    <property type="match status" value="1"/>
</dbReference>
<dbReference type="PATRIC" id="fig|1612624.7.peg.1674"/>
<dbReference type="AlphaFoldDB" id="A0A1C7P4U4"/>
<proteinExistence type="predicted"/>
<dbReference type="OrthoDB" id="9764467at2"/>
<dbReference type="STRING" id="1612624.ADU59_07945"/>
<accession>A0A1C7P4U4</accession>
<keyword evidence="1" id="KW-0175">Coiled coil</keyword>
<dbReference type="RefSeq" id="WP_068953394.1">
    <property type="nucleotide sequence ID" value="NZ_LGLV01000005.1"/>
</dbReference>
<dbReference type="PANTHER" id="PTHR41259">
    <property type="entry name" value="DOUBLE-STRAND BREAK REPAIR RAD50 ATPASE, PUTATIVE-RELATED"/>
    <property type="match status" value="1"/>
</dbReference>
<reference evidence="3 4" key="1">
    <citation type="journal article" date="2016" name="Syst. Appl. Microbiol.">
        <title>Pararhizobium polonicum sp. nov. isolated from tumors on stone fruit rootstocks.</title>
        <authorList>
            <person name="Pulawska J."/>
            <person name="Kuzmanovic N."/>
            <person name="Willems A."/>
            <person name="Pothier J.F."/>
        </authorList>
    </citation>
    <scope>NUCLEOTIDE SEQUENCE [LARGE SCALE GENOMIC DNA]</scope>
    <source>
        <strain evidence="3 4">F5.1</strain>
    </source>
</reference>
<feature type="coiled-coil region" evidence="1">
    <location>
        <begin position="660"/>
        <end position="687"/>
    </location>
</feature>
<feature type="coiled-coil region" evidence="1">
    <location>
        <begin position="490"/>
        <end position="517"/>
    </location>
</feature>
<dbReference type="Proteomes" id="UP000093111">
    <property type="component" value="Unassembled WGS sequence"/>
</dbReference>
<comment type="caution">
    <text evidence="3">The sequence shown here is derived from an EMBL/GenBank/DDBJ whole genome shotgun (WGS) entry which is preliminary data.</text>
</comment>
<feature type="domain" description="YhaN AAA" evidence="2">
    <location>
        <begin position="1"/>
        <end position="207"/>
    </location>
</feature>
<dbReference type="Pfam" id="PF13514">
    <property type="entry name" value="AAA_27"/>
    <property type="match status" value="1"/>
</dbReference>
<dbReference type="InterPro" id="IPR027417">
    <property type="entry name" value="P-loop_NTPase"/>
</dbReference>
<keyword evidence="4" id="KW-1185">Reference proteome</keyword>
<dbReference type="EMBL" id="LGLV01000005">
    <property type="protein sequence ID" value="OBZ96270.1"/>
    <property type="molecule type" value="Genomic_DNA"/>
</dbReference>
<gene>
    <name evidence="3" type="ORF">ADU59_07945</name>
</gene>
<dbReference type="InterPro" id="IPR038734">
    <property type="entry name" value="YhaN_AAA"/>
</dbReference>
<organism evidence="3 4">
    <name type="scientific">Pararhizobium polonicum</name>
    <dbReference type="NCBI Taxonomy" id="1612624"/>
    <lineage>
        <taxon>Bacteria</taxon>
        <taxon>Pseudomonadati</taxon>
        <taxon>Pseudomonadota</taxon>
        <taxon>Alphaproteobacteria</taxon>
        <taxon>Hyphomicrobiales</taxon>
        <taxon>Rhizobiaceae</taxon>
        <taxon>Rhizobium/Agrobacterium group</taxon>
        <taxon>Pararhizobium</taxon>
    </lineage>
</organism>